<proteinExistence type="predicted"/>
<gene>
    <name evidence="2" type="ORF">HYALB_00013778</name>
</gene>
<evidence type="ECO:0000313" key="2">
    <source>
        <dbReference type="EMBL" id="CAG8981376.1"/>
    </source>
</evidence>
<keyword evidence="3" id="KW-1185">Reference proteome</keyword>
<feature type="compositionally biased region" description="Basic and acidic residues" evidence="1">
    <location>
        <begin position="325"/>
        <end position="341"/>
    </location>
</feature>
<name>A0A9N9QBL0_9HELO</name>
<dbReference type="Proteomes" id="UP000701801">
    <property type="component" value="Unassembled WGS sequence"/>
</dbReference>
<dbReference type="OrthoDB" id="10333533at2759"/>
<feature type="region of interest" description="Disordered" evidence="1">
    <location>
        <begin position="325"/>
        <end position="365"/>
    </location>
</feature>
<dbReference type="EMBL" id="CAJVRM010000472">
    <property type="protein sequence ID" value="CAG8981376.1"/>
    <property type="molecule type" value="Genomic_DNA"/>
</dbReference>
<reference evidence="2" key="1">
    <citation type="submission" date="2021-07" db="EMBL/GenBank/DDBJ databases">
        <authorList>
            <person name="Durling M."/>
        </authorList>
    </citation>
    <scope>NUCLEOTIDE SEQUENCE</scope>
</reference>
<comment type="caution">
    <text evidence="2">The sequence shown here is derived from an EMBL/GenBank/DDBJ whole genome shotgun (WGS) entry which is preliminary data.</text>
</comment>
<dbReference type="AlphaFoldDB" id="A0A9N9QBL0"/>
<organism evidence="2 3">
    <name type="scientific">Hymenoscyphus albidus</name>
    <dbReference type="NCBI Taxonomy" id="595503"/>
    <lineage>
        <taxon>Eukaryota</taxon>
        <taxon>Fungi</taxon>
        <taxon>Dikarya</taxon>
        <taxon>Ascomycota</taxon>
        <taxon>Pezizomycotina</taxon>
        <taxon>Leotiomycetes</taxon>
        <taxon>Helotiales</taxon>
        <taxon>Helotiaceae</taxon>
        <taxon>Hymenoscyphus</taxon>
    </lineage>
</organism>
<protein>
    <submittedName>
        <fullName evidence="2">Uncharacterized protein</fullName>
    </submittedName>
</protein>
<evidence type="ECO:0000256" key="1">
    <source>
        <dbReference type="SAM" id="MobiDB-lite"/>
    </source>
</evidence>
<sequence>MSSPMEIRSRAEEEMRAAVEKGAPGADDALRRLINNTQAANRTFREKVDGEMAKWEGHLETQLRDDLIRVTFQVGEQATANAIARSVAAPNQDPAMASDPIAVDGVGPSGLHQYITENMLEEMKNICLVQLGASQDRIKVITRSDQARIKRNEEKALKDLEEMKEQQVQDFDKVIADIFEPAPPNSDIAPLNSAASRQKAIKQRVFPEGSAEAALQKAERDYSGRINSSQAFIVSPVPPVSPASYRVSPASAQSTTMAEAQGSSVRVPVHMTPGALPRPRENAAHILSLIQEARQPVGMYNLTTANPLRSNHVFYQYVNRHEHTADADADKVEKEIEKEEFDREAEDALLADSPSKPPKKKRRLE</sequence>
<accession>A0A9N9QBL0</accession>
<evidence type="ECO:0000313" key="3">
    <source>
        <dbReference type="Proteomes" id="UP000701801"/>
    </source>
</evidence>